<dbReference type="InterPro" id="IPR019731">
    <property type="entry name" value="DUF2607"/>
</dbReference>
<evidence type="ECO:0008006" key="3">
    <source>
        <dbReference type="Google" id="ProtNLM"/>
    </source>
</evidence>
<protein>
    <recommendedName>
        <fullName evidence="3">DUF2607 domain-containing protein</fullName>
    </recommendedName>
</protein>
<comment type="caution">
    <text evidence="1">The sequence shown here is derived from an EMBL/GenBank/DDBJ whole genome shotgun (WGS) entry which is preliminary data.</text>
</comment>
<evidence type="ECO:0000313" key="2">
    <source>
        <dbReference type="Proteomes" id="UP000016567"/>
    </source>
</evidence>
<dbReference type="AlphaFoldDB" id="U3C0T1"/>
<gene>
    <name evidence="1" type="ORF">VAZ01S_020_00010</name>
</gene>
<accession>U3C0T1</accession>
<dbReference type="Proteomes" id="UP000016567">
    <property type="component" value="Unassembled WGS sequence"/>
</dbReference>
<reference evidence="1 2" key="1">
    <citation type="submission" date="2013-09" db="EMBL/GenBank/DDBJ databases">
        <title>Whole genome shotgun sequence of Vibrio azureus NBRC 104587.</title>
        <authorList>
            <person name="Isaki S."/>
            <person name="Hosoyama A."/>
            <person name="Numata M."/>
            <person name="Hashimoto M."/>
            <person name="Hosoyama Y."/>
            <person name="Tsuchikane K."/>
            <person name="Noguchi M."/>
            <person name="Hirakata S."/>
            <person name="Ichikawa N."/>
            <person name="Ohji S."/>
            <person name="Yamazoe A."/>
            <person name="Fujita N."/>
        </authorList>
    </citation>
    <scope>NUCLEOTIDE SEQUENCE [LARGE SCALE GENOMIC DNA]</scope>
    <source>
        <strain evidence="1 2">NBRC 104587</strain>
    </source>
</reference>
<organism evidence="1 2">
    <name type="scientific">Vibrio azureus NBRC 104587</name>
    <dbReference type="NCBI Taxonomy" id="1219077"/>
    <lineage>
        <taxon>Bacteria</taxon>
        <taxon>Pseudomonadati</taxon>
        <taxon>Pseudomonadota</taxon>
        <taxon>Gammaproteobacteria</taxon>
        <taxon>Vibrionales</taxon>
        <taxon>Vibrionaceae</taxon>
        <taxon>Vibrio</taxon>
    </lineage>
</organism>
<name>U3C0T1_9VIBR</name>
<dbReference type="RefSeq" id="WP_021708900.1">
    <property type="nucleotide sequence ID" value="NZ_BAOB01000011.1"/>
</dbReference>
<evidence type="ECO:0000313" key="1">
    <source>
        <dbReference type="EMBL" id="GAD75124.1"/>
    </source>
</evidence>
<sequence length="114" mass="13110">MLYYNTYSGSGMIMHSHCKAYQNHWHRKVALFISALMLVWSFATIAHQLDVTPEHHTDHHCQLFSGLQHGALKSLPILTPPSFHRSYFVDSQQKRQQVTSLLPSARDPPLMLNI</sequence>
<keyword evidence="2" id="KW-1185">Reference proteome</keyword>
<dbReference type="EMBL" id="BATL01000020">
    <property type="protein sequence ID" value="GAD75124.1"/>
    <property type="molecule type" value="Genomic_DNA"/>
</dbReference>
<dbReference type="Pfam" id="PF10795">
    <property type="entry name" value="DUF2607"/>
    <property type="match status" value="1"/>
</dbReference>
<proteinExistence type="predicted"/>